<proteinExistence type="predicted"/>
<dbReference type="Proteomes" id="UP000218831">
    <property type="component" value="Unassembled WGS sequence"/>
</dbReference>
<accession>A0A2A2GEF3</accession>
<gene>
    <name evidence="3" type="ORF">CK503_03415</name>
</gene>
<evidence type="ECO:0000313" key="3">
    <source>
        <dbReference type="EMBL" id="PAU95259.1"/>
    </source>
</evidence>
<comment type="caution">
    <text evidence="3">The sequence shown here is derived from an EMBL/GenBank/DDBJ whole genome shotgun (WGS) entry which is preliminary data.</text>
</comment>
<protein>
    <submittedName>
        <fullName evidence="3">Uncharacterized protein</fullName>
    </submittedName>
</protein>
<keyword evidence="2" id="KW-0812">Transmembrane</keyword>
<name>A0A2A2GEF3_9BACT</name>
<reference evidence="3 4" key="1">
    <citation type="submission" date="2017-08" db="EMBL/GenBank/DDBJ databases">
        <title>Aliifodinibius alkalisoli sp. nov., isolated from saline alkaline soil.</title>
        <authorList>
            <person name="Liu D."/>
            <person name="Zhang G."/>
        </authorList>
    </citation>
    <scope>NUCLEOTIDE SEQUENCE [LARGE SCALE GENOMIC DNA]</scope>
    <source>
        <strain evidence="3 4">WN023</strain>
    </source>
</reference>
<feature type="region of interest" description="Disordered" evidence="1">
    <location>
        <begin position="66"/>
        <end position="121"/>
    </location>
</feature>
<feature type="compositionally biased region" description="Acidic residues" evidence="1">
    <location>
        <begin position="95"/>
        <end position="107"/>
    </location>
</feature>
<evidence type="ECO:0000256" key="1">
    <source>
        <dbReference type="SAM" id="MobiDB-lite"/>
    </source>
</evidence>
<dbReference type="RefSeq" id="WP_095605385.1">
    <property type="nucleotide sequence ID" value="NZ_NSKE01000002.1"/>
</dbReference>
<keyword evidence="4" id="KW-1185">Reference proteome</keyword>
<dbReference type="OrthoDB" id="1524762at2"/>
<organism evidence="3 4">
    <name type="scientific">Fodinibius salipaludis</name>
    <dbReference type="NCBI Taxonomy" id="2032627"/>
    <lineage>
        <taxon>Bacteria</taxon>
        <taxon>Pseudomonadati</taxon>
        <taxon>Balneolota</taxon>
        <taxon>Balneolia</taxon>
        <taxon>Balneolales</taxon>
        <taxon>Balneolaceae</taxon>
        <taxon>Fodinibius</taxon>
    </lineage>
</organism>
<dbReference type="AlphaFoldDB" id="A0A2A2GEF3"/>
<evidence type="ECO:0000256" key="2">
    <source>
        <dbReference type="SAM" id="Phobius"/>
    </source>
</evidence>
<feature type="compositionally biased region" description="Basic and acidic residues" evidence="1">
    <location>
        <begin position="83"/>
        <end position="94"/>
    </location>
</feature>
<feature type="transmembrane region" description="Helical" evidence="2">
    <location>
        <begin position="6"/>
        <end position="28"/>
    </location>
</feature>
<sequence length="121" mass="13724">MSEDAIIVAIVFGSILGMIAIPMLINLAKKWVDRNNSSIPEEQFDRLAKAFMQHKKDTQRRIQNLEAIISDDDPTESSQNKEATNKIEAPKESIEFDDSDNVSEESESNGNENNLRNMLRE</sequence>
<dbReference type="EMBL" id="NSKE01000002">
    <property type="protein sequence ID" value="PAU95259.1"/>
    <property type="molecule type" value="Genomic_DNA"/>
</dbReference>
<keyword evidence="2" id="KW-0472">Membrane</keyword>
<evidence type="ECO:0000313" key="4">
    <source>
        <dbReference type="Proteomes" id="UP000218831"/>
    </source>
</evidence>
<keyword evidence="2" id="KW-1133">Transmembrane helix</keyword>